<accession>A0A0U2VVJ4</accession>
<evidence type="ECO:0000259" key="5">
    <source>
        <dbReference type="SMART" id="SM00872"/>
    </source>
</evidence>
<name>A0A0U2VVJ4_9ENTE</name>
<dbReference type="Proteomes" id="UP000067523">
    <property type="component" value="Chromosome"/>
</dbReference>
<dbReference type="PANTHER" id="PTHR46017:SF2">
    <property type="entry name" value="MANNOSYLGLYCERATE HYDROLASE"/>
    <property type="match status" value="1"/>
</dbReference>
<keyword evidence="3" id="KW-0378">Hydrolase</keyword>
<proteinExistence type="inferred from homology"/>
<dbReference type="InterPro" id="IPR011013">
    <property type="entry name" value="Gal_mutarotase_sf_dom"/>
</dbReference>
<dbReference type="Gene3D" id="1.20.1270.50">
    <property type="entry name" value="Glycoside hydrolase family 38, central domain"/>
    <property type="match status" value="1"/>
</dbReference>
<evidence type="ECO:0000313" key="7">
    <source>
        <dbReference type="Proteomes" id="UP000067523"/>
    </source>
</evidence>
<evidence type="ECO:0000256" key="1">
    <source>
        <dbReference type="ARBA" id="ARBA00009792"/>
    </source>
</evidence>
<dbReference type="SUPFAM" id="SSF74650">
    <property type="entry name" value="Galactose mutarotase-like"/>
    <property type="match status" value="1"/>
</dbReference>
<dbReference type="InterPro" id="IPR027291">
    <property type="entry name" value="Glyco_hydro_38_N_sf"/>
</dbReference>
<dbReference type="STRING" id="118060.ATZ35_14710"/>
<organism evidence="6 7">
    <name type="scientific">Enterococcus rotai</name>
    <dbReference type="NCBI Taxonomy" id="118060"/>
    <lineage>
        <taxon>Bacteria</taxon>
        <taxon>Bacillati</taxon>
        <taxon>Bacillota</taxon>
        <taxon>Bacilli</taxon>
        <taxon>Lactobacillales</taxon>
        <taxon>Enterococcaceae</taxon>
        <taxon>Enterococcus</taxon>
    </lineage>
</organism>
<dbReference type="SMART" id="SM00872">
    <property type="entry name" value="Alpha-mann_mid"/>
    <property type="match status" value="1"/>
</dbReference>
<dbReference type="SUPFAM" id="SSF88688">
    <property type="entry name" value="Families 57/38 glycoside transferase middle domain"/>
    <property type="match status" value="1"/>
</dbReference>
<dbReference type="InterPro" id="IPR000602">
    <property type="entry name" value="Glyco_hydro_38_N"/>
</dbReference>
<evidence type="ECO:0000256" key="2">
    <source>
        <dbReference type="ARBA" id="ARBA00022723"/>
    </source>
</evidence>
<dbReference type="InterPro" id="IPR028995">
    <property type="entry name" value="Glyco_hydro_57/38_cen_sf"/>
</dbReference>
<keyword evidence="4" id="KW-0326">Glycosidase</keyword>
<sequence>MKKIHVVAHTHWDREWYFSDNEAFIQFSYHMDEVIYALENNELDYYYLDGQLSILDDYLKIYPEKETKIKELVEANKLFIGPWYTQMDEFVVAGESVVKNLQIGINMSKRLGGHTSLGYLPDSFGQGKDMPKIYNGFGITDAVFWRGMPNEVTKSREFYWTAEDGSKVLTINIRNGYYAGVTLVEGDLYQKKAMLDLVAEDSTTEVVTLPVGGDQRAVDRDLKAIIQEVNEQFGTEYKIEESNYPHIFNLLKEQATDLPTVQGEFMSGSVSKIHRSIYSSRYDLKKLNDTIENRLIFQLEPLMFMADDLGIPFKRELLDYIWTLLLKNHAHDSIGGCNTDKTNEMILARYKEADQLSYSTIDYLVRKISESIKGIQENDLILFNTLPYTRTDPYIVEVSTKHASIKLLDENNHELASQILSTEKVYAGEVRRSESDYDEAKYYYIHKVSFIKETPPLAYTIITVKELSESNDSAKTSVPASTLIENETYKITFSDGQFTILAKEQGETYENCLYVEESGDEGDTYDYSPAYHDKVHQLAFDTNDVSVQTGPFLSTMTLNGNWTLPKDLQARKSEELNATVNYTLSLSLSKKSKRIDMKIKINNQAMDHRMRLVVNTPVKNNVSYADTLFGIVERQNQDPHIQDWRKLGWKEEPTEIYPMIHYANIHDSAASWTILSKGIKEYQVIDDQIYMTLFRGVGFLGRPELLRRPGDASGNQYRYIPTPDSQLLGELEMALSLIISADFNPVRIQKEYQTYSVTSPYYQVQTLNRFTNPIQYFQSNKVDHLNELKEYVDLNNSNLVFSALELSRDGQWVNLRLYNPSLEKSVTNEKIILATECNVRFVDLNGDLIESVGKLKEVSLGIVKPGEIKTVSIER</sequence>
<dbReference type="InterPro" id="IPR015341">
    <property type="entry name" value="Glyco_hydro_38_cen"/>
</dbReference>
<dbReference type="GO" id="GO:0009313">
    <property type="term" value="P:oligosaccharide catabolic process"/>
    <property type="evidence" value="ECO:0007669"/>
    <property type="project" value="TreeGrafter"/>
</dbReference>
<dbReference type="Gene3D" id="3.20.110.10">
    <property type="entry name" value="Glycoside hydrolase 38, N terminal domain"/>
    <property type="match status" value="1"/>
</dbReference>
<reference evidence="7" key="1">
    <citation type="submission" date="2015-12" db="EMBL/GenBank/DDBJ databases">
        <authorList>
            <person name="Lauer A."/>
            <person name="Humrighouse B."/>
            <person name="Loparev V."/>
            <person name="Shewmaker P.L."/>
            <person name="Whitney A.M."/>
            <person name="McLaughlin R.W."/>
        </authorList>
    </citation>
    <scope>NUCLEOTIDE SEQUENCE [LARGE SCALE GENOMIC DNA]</scope>
    <source>
        <strain evidence="7">LMG 26678</strain>
    </source>
</reference>
<comment type="similarity">
    <text evidence="1">Belongs to the glycosyl hydrolase 38 family.</text>
</comment>
<gene>
    <name evidence="6" type="ORF">ATZ35_14710</name>
</gene>
<protein>
    <submittedName>
        <fullName evidence="6">Alpha-mannosidase</fullName>
    </submittedName>
</protein>
<evidence type="ECO:0000256" key="3">
    <source>
        <dbReference type="ARBA" id="ARBA00022801"/>
    </source>
</evidence>
<dbReference type="Pfam" id="PF07748">
    <property type="entry name" value="Glyco_hydro_38C"/>
    <property type="match status" value="1"/>
</dbReference>
<dbReference type="RefSeq" id="WP_208927913.1">
    <property type="nucleotide sequence ID" value="NZ_CP013655.1"/>
</dbReference>
<dbReference type="Gene3D" id="2.70.98.30">
    <property type="entry name" value="Golgi alpha-mannosidase II, domain 4"/>
    <property type="match status" value="1"/>
</dbReference>
<dbReference type="GO" id="GO:0004559">
    <property type="term" value="F:alpha-mannosidase activity"/>
    <property type="evidence" value="ECO:0007669"/>
    <property type="project" value="InterPro"/>
</dbReference>
<dbReference type="KEGG" id="erx:ATZ35_14710"/>
<dbReference type="EMBL" id="CP013655">
    <property type="protein sequence ID" value="ALS38351.1"/>
    <property type="molecule type" value="Genomic_DNA"/>
</dbReference>
<evidence type="ECO:0000313" key="6">
    <source>
        <dbReference type="EMBL" id="ALS38351.1"/>
    </source>
</evidence>
<evidence type="ECO:0000256" key="4">
    <source>
        <dbReference type="ARBA" id="ARBA00023295"/>
    </source>
</evidence>
<dbReference type="GO" id="GO:0030246">
    <property type="term" value="F:carbohydrate binding"/>
    <property type="evidence" value="ECO:0007669"/>
    <property type="project" value="InterPro"/>
</dbReference>
<dbReference type="SUPFAM" id="SSF88713">
    <property type="entry name" value="Glycoside hydrolase/deacetylase"/>
    <property type="match status" value="1"/>
</dbReference>
<dbReference type="GO" id="GO:0046872">
    <property type="term" value="F:metal ion binding"/>
    <property type="evidence" value="ECO:0007669"/>
    <property type="project" value="UniProtKB-KW"/>
</dbReference>
<keyword evidence="2" id="KW-0479">Metal-binding</keyword>
<dbReference type="InterPro" id="IPR011330">
    <property type="entry name" value="Glyco_hydro/deAcase_b/a-brl"/>
</dbReference>
<dbReference type="InterPro" id="IPR037094">
    <property type="entry name" value="Glyco_hydro_38_cen_sf"/>
</dbReference>
<dbReference type="GO" id="GO:0006013">
    <property type="term" value="P:mannose metabolic process"/>
    <property type="evidence" value="ECO:0007669"/>
    <property type="project" value="InterPro"/>
</dbReference>
<dbReference type="Pfam" id="PF01074">
    <property type="entry name" value="Glyco_hydro_38N"/>
    <property type="match status" value="1"/>
</dbReference>
<dbReference type="AlphaFoldDB" id="A0A0U2VVJ4"/>
<dbReference type="PANTHER" id="PTHR46017">
    <property type="entry name" value="ALPHA-MANNOSIDASE 2C1"/>
    <property type="match status" value="1"/>
</dbReference>
<feature type="domain" description="Glycoside hydrolase family 38 central" evidence="5">
    <location>
        <begin position="272"/>
        <end position="350"/>
    </location>
</feature>
<dbReference type="CDD" id="cd10815">
    <property type="entry name" value="GH38N_AMII_EcMngB_like"/>
    <property type="match status" value="1"/>
</dbReference>
<dbReference type="InterPro" id="IPR011682">
    <property type="entry name" value="Glyco_hydro_38_C"/>
</dbReference>
<keyword evidence="7" id="KW-1185">Reference proteome</keyword>
<dbReference type="Pfam" id="PF09261">
    <property type="entry name" value="Alpha-mann_mid"/>
    <property type="match status" value="1"/>
</dbReference>